<dbReference type="InterPro" id="IPR029058">
    <property type="entry name" value="AB_hydrolase_fold"/>
</dbReference>
<feature type="domain" description="Peptidase S9 prolyl oligopeptidase catalytic" evidence="3">
    <location>
        <begin position="439"/>
        <end position="644"/>
    </location>
</feature>
<organism evidence="4 5">
    <name type="scientific">Thalassotalea litorea</name>
    <dbReference type="NCBI Taxonomy" id="2020715"/>
    <lineage>
        <taxon>Bacteria</taxon>
        <taxon>Pseudomonadati</taxon>
        <taxon>Pseudomonadota</taxon>
        <taxon>Gammaproteobacteria</taxon>
        <taxon>Alteromonadales</taxon>
        <taxon>Colwelliaceae</taxon>
        <taxon>Thalassotalea</taxon>
    </lineage>
</organism>
<dbReference type="Proteomes" id="UP000307790">
    <property type="component" value="Unassembled WGS sequence"/>
</dbReference>
<dbReference type="SUPFAM" id="SSF82171">
    <property type="entry name" value="DPP6 N-terminal domain-like"/>
    <property type="match status" value="1"/>
</dbReference>
<evidence type="ECO:0000313" key="4">
    <source>
        <dbReference type="EMBL" id="TLU66784.1"/>
    </source>
</evidence>
<reference evidence="4 5" key="1">
    <citation type="submission" date="2019-05" db="EMBL/GenBank/DDBJ databases">
        <title>Genome sequences of Thalassotalea litorea 1K03283.</title>
        <authorList>
            <person name="Zhang D."/>
        </authorList>
    </citation>
    <scope>NUCLEOTIDE SEQUENCE [LARGE SCALE GENOMIC DNA]</scope>
    <source>
        <strain evidence="4 5">MCCC 1K03283</strain>
    </source>
</reference>
<keyword evidence="5" id="KW-1185">Reference proteome</keyword>
<evidence type="ECO:0000313" key="5">
    <source>
        <dbReference type="Proteomes" id="UP000307790"/>
    </source>
</evidence>
<feature type="signal peptide" evidence="2">
    <location>
        <begin position="1"/>
        <end position="26"/>
    </location>
</feature>
<dbReference type="OrthoDB" id="4269629at2"/>
<dbReference type="RefSeq" id="WP_138318849.1">
    <property type="nucleotide sequence ID" value="NZ_VCBC01000004.1"/>
</dbReference>
<feature type="chain" id="PRO_5024458295" evidence="2">
    <location>
        <begin position="27"/>
        <end position="648"/>
    </location>
</feature>
<dbReference type="PANTHER" id="PTHR42776">
    <property type="entry name" value="SERINE PEPTIDASE S9 FAMILY MEMBER"/>
    <property type="match status" value="1"/>
</dbReference>
<proteinExistence type="predicted"/>
<dbReference type="InterPro" id="IPR001375">
    <property type="entry name" value="Peptidase_S9_cat"/>
</dbReference>
<dbReference type="EMBL" id="VCBC01000004">
    <property type="protein sequence ID" value="TLU66784.1"/>
    <property type="molecule type" value="Genomic_DNA"/>
</dbReference>
<dbReference type="PANTHER" id="PTHR42776:SF27">
    <property type="entry name" value="DIPEPTIDYL PEPTIDASE FAMILY MEMBER 6"/>
    <property type="match status" value="1"/>
</dbReference>
<evidence type="ECO:0000259" key="3">
    <source>
        <dbReference type="Pfam" id="PF00326"/>
    </source>
</evidence>
<name>A0A5R9IMK1_9GAMM</name>
<gene>
    <name evidence="4" type="ORF">FE810_04560</name>
</gene>
<dbReference type="Gene3D" id="3.40.50.1820">
    <property type="entry name" value="alpha/beta hydrolase"/>
    <property type="match status" value="1"/>
</dbReference>
<sequence length="648" mass="72622">MKISDFTYLHLFGLLLALTLSIPSSAASIAPPIEAFSSTPDVANVTLSPDGRYLASIVKVTGESSGSVVSIVDIDTQSTLHSMFTDNNKYVLTSLFWANNEVLLVTAKFPAFRGNTPSDEWRTYQVHAKTGENKTIIPKHLGRKLRYTPQIQTRVVDLLPDDKEHILVALAGTRAQIETSIYKIKLGFYGDNDFETLQQPIDGVRDWISDNQHNIRIGIKVDGTNFDIIERKDALQPFRTLWSYEAFSDKKIMPLGFANNPDILYVLALHQGKDALFKVNIQDPKLQLQLVFANASYDVSGQLRRDPTTSNVIGIGNHYWDSHISRLQSSVDAVLLNTNNVLLGISKDANRYLVYSSSAQESGTYYLGDRKAKYLKAVAHKYLALPPEKLSPRTEISFKARDGLTIKGYLTLPRDKFAGKLPTIVFPHGGPISRETSGFDYWSQFLASRGYAVLQIDFRGSSGYGHDFMMRGLKQWGKAMQDDIEDGTRWLISQNIAAADKICILGASYGGYAALMGTIKTPELYQCAVSFAGITDVEMLVKYSRRYRNSQLVEKQIGNDYQALWNISPVKHAQKINTPILLLHGEYDRTVRYRHSEIMARELNSHNKVVQFVTLDKGDHFLSISDNRQKAFQAIEAFLSKYLSPSSG</sequence>
<protein>
    <submittedName>
        <fullName evidence="4">S9 family peptidase</fullName>
    </submittedName>
</protein>
<evidence type="ECO:0000256" key="2">
    <source>
        <dbReference type="SAM" id="SignalP"/>
    </source>
</evidence>
<dbReference type="AlphaFoldDB" id="A0A5R9IMK1"/>
<accession>A0A5R9IMK1</accession>
<evidence type="ECO:0000256" key="1">
    <source>
        <dbReference type="ARBA" id="ARBA00022801"/>
    </source>
</evidence>
<dbReference type="GO" id="GO:0006508">
    <property type="term" value="P:proteolysis"/>
    <property type="evidence" value="ECO:0007669"/>
    <property type="project" value="InterPro"/>
</dbReference>
<dbReference type="SUPFAM" id="SSF53474">
    <property type="entry name" value="alpha/beta-Hydrolases"/>
    <property type="match status" value="1"/>
</dbReference>
<dbReference type="GO" id="GO:0004252">
    <property type="term" value="F:serine-type endopeptidase activity"/>
    <property type="evidence" value="ECO:0007669"/>
    <property type="project" value="TreeGrafter"/>
</dbReference>
<keyword evidence="2" id="KW-0732">Signal</keyword>
<comment type="caution">
    <text evidence="4">The sequence shown here is derived from an EMBL/GenBank/DDBJ whole genome shotgun (WGS) entry which is preliminary data.</text>
</comment>
<dbReference type="Pfam" id="PF00326">
    <property type="entry name" value="Peptidase_S9"/>
    <property type="match status" value="1"/>
</dbReference>
<keyword evidence="1" id="KW-0378">Hydrolase</keyword>